<reference evidence="3 4" key="1">
    <citation type="journal article" date="2018" name="Evol. Lett.">
        <title>Horizontal gene cluster transfer increased hallucinogenic mushroom diversity.</title>
        <authorList>
            <person name="Reynolds H.T."/>
            <person name="Vijayakumar V."/>
            <person name="Gluck-Thaler E."/>
            <person name="Korotkin H.B."/>
            <person name="Matheny P.B."/>
            <person name="Slot J.C."/>
        </authorList>
    </citation>
    <scope>NUCLEOTIDE SEQUENCE [LARGE SCALE GENOMIC DNA]</scope>
    <source>
        <strain evidence="3 4">SRW20</strain>
    </source>
</reference>
<dbReference type="SUPFAM" id="SSF47240">
    <property type="entry name" value="Ferritin-like"/>
    <property type="match status" value="1"/>
</dbReference>
<sequence>MNEHDRYFISRILAFFAISDEIVNENLVLRFFEEIKIPEARHFYSVQIFIENIHAETYANLLSTLVTDPQNRDFLFHSVMNIPSIRSKAQWAVKWTENKDENLATRLVAFAAVEGIFFSASFAAIFWIKTRGIMPGLCYSNELISRDEGLHVEFACALFSLMEQKPSKDKVLEIITSAVQTEKQFVDDILSTDLLGMNAILMQQFVEFVADRLLQMLGHDAYYNVGNPFPFMEMISQDGKANFFERQVSAYKLSTKITPYDSTAPELTHIDFSFKELIDQ</sequence>
<keyword evidence="4" id="KW-1185">Reference proteome</keyword>
<dbReference type="GO" id="GO:0009263">
    <property type="term" value="P:deoxyribonucleotide biosynthetic process"/>
    <property type="evidence" value="ECO:0007669"/>
    <property type="project" value="InterPro"/>
</dbReference>
<dbReference type="GO" id="GO:0016491">
    <property type="term" value="F:oxidoreductase activity"/>
    <property type="evidence" value="ECO:0007669"/>
    <property type="project" value="InterPro"/>
</dbReference>
<comment type="similarity">
    <text evidence="1">Belongs to the ribonucleoside diphosphate reductase small chain family.</text>
</comment>
<accession>A0A409W2A4</accession>
<dbReference type="InParanoid" id="A0A409W2A4"/>
<keyword evidence="2" id="KW-0472">Membrane</keyword>
<dbReference type="InterPro" id="IPR009078">
    <property type="entry name" value="Ferritin-like_SF"/>
</dbReference>
<organism evidence="3 4">
    <name type="scientific">Gymnopilus dilepis</name>
    <dbReference type="NCBI Taxonomy" id="231916"/>
    <lineage>
        <taxon>Eukaryota</taxon>
        <taxon>Fungi</taxon>
        <taxon>Dikarya</taxon>
        <taxon>Basidiomycota</taxon>
        <taxon>Agaricomycotina</taxon>
        <taxon>Agaricomycetes</taxon>
        <taxon>Agaricomycetidae</taxon>
        <taxon>Agaricales</taxon>
        <taxon>Agaricineae</taxon>
        <taxon>Hymenogastraceae</taxon>
        <taxon>Gymnopilus</taxon>
    </lineage>
</organism>
<dbReference type="CDD" id="cd01049">
    <property type="entry name" value="RNRR2"/>
    <property type="match status" value="1"/>
</dbReference>
<evidence type="ECO:0000256" key="2">
    <source>
        <dbReference type="SAM" id="Phobius"/>
    </source>
</evidence>
<dbReference type="AlphaFoldDB" id="A0A409W2A4"/>
<dbReference type="Proteomes" id="UP000284706">
    <property type="component" value="Unassembled WGS sequence"/>
</dbReference>
<dbReference type="STRING" id="231916.A0A409W2A4"/>
<dbReference type="PANTHER" id="PTHR23409">
    <property type="entry name" value="RIBONUCLEOSIDE-DIPHOSPHATE REDUCTASE SMALL CHAIN"/>
    <property type="match status" value="1"/>
</dbReference>
<dbReference type="EMBL" id="NHYE01005448">
    <property type="protein sequence ID" value="PPQ72613.1"/>
    <property type="molecule type" value="Genomic_DNA"/>
</dbReference>
<proteinExistence type="inferred from homology"/>
<dbReference type="OrthoDB" id="2727692at2759"/>
<dbReference type="Pfam" id="PF00268">
    <property type="entry name" value="Ribonuc_red_sm"/>
    <property type="match status" value="1"/>
</dbReference>
<dbReference type="InterPro" id="IPR012348">
    <property type="entry name" value="RNR-like"/>
</dbReference>
<dbReference type="Gene3D" id="1.10.620.20">
    <property type="entry name" value="Ribonucleotide Reductase, subunit A"/>
    <property type="match status" value="1"/>
</dbReference>
<name>A0A409W2A4_9AGAR</name>
<evidence type="ECO:0000313" key="3">
    <source>
        <dbReference type="EMBL" id="PPQ72613.1"/>
    </source>
</evidence>
<dbReference type="InterPro" id="IPR030475">
    <property type="entry name" value="RNR_small_AS"/>
</dbReference>
<dbReference type="PANTHER" id="PTHR23409:SF18">
    <property type="entry name" value="RIBONUCLEOSIDE-DIPHOSPHATE REDUCTASE SUBUNIT M2"/>
    <property type="match status" value="1"/>
</dbReference>
<comment type="caution">
    <text evidence="3">The sequence shown here is derived from an EMBL/GenBank/DDBJ whole genome shotgun (WGS) entry which is preliminary data.</text>
</comment>
<dbReference type="PROSITE" id="PS00368">
    <property type="entry name" value="RIBORED_SMALL"/>
    <property type="match status" value="1"/>
</dbReference>
<protein>
    <submittedName>
        <fullName evidence="3">Uncharacterized protein</fullName>
    </submittedName>
</protein>
<dbReference type="InterPro" id="IPR033909">
    <property type="entry name" value="RNR_small"/>
</dbReference>
<evidence type="ECO:0000313" key="4">
    <source>
        <dbReference type="Proteomes" id="UP000284706"/>
    </source>
</evidence>
<evidence type="ECO:0000256" key="1">
    <source>
        <dbReference type="ARBA" id="ARBA00009303"/>
    </source>
</evidence>
<feature type="transmembrane region" description="Helical" evidence="2">
    <location>
        <begin position="107"/>
        <end position="128"/>
    </location>
</feature>
<keyword evidence="2" id="KW-0812">Transmembrane</keyword>
<gene>
    <name evidence="3" type="ORF">CVT26_004087</name>
</gene>
<keyword evidence="2" id="KW-1133">Transmembrane helix</keyword>
<dbReference type="InterPro" id="IPR000358">
    <property type="entry name" value="RNR_small_fam"/>
</dbReference>